<accession>A0A0C9Y2Y7</accession>
<feature type="non-terminal residue" evidence="1">
    <location>
        <position position="1"/>
    </location>
</feature>
<name>A0A0C9Y2Y7_9AGAM</name>
<dbReference type="AlphaFoldDB" id="A0A0C9Y2Y7"/>
<feature type="non-terminal residue" evidence="1">
    <location>
        <position position="131"/>
    </location>
</feature>
<dbReference type="Proteomes" id="UP000054018">
    <property type="component" value="Unassembled WGS sequence"/>
</dbReference>
<sequence>SSVDEKHPTRETHPNVHFWMKTDYDNWLDSPEAAGSNHGLYAYLEDENGDVPKSKTLGKICKALQAGWRELGQCGMALDTWGKASTSALQFIRLQTEKEFPLFKLADNGWKLEYICTKTYSAWRKHHLDDN</sequence>
<evidence type="ECO:0000313" key="1">
    <source>
        <dbReference type="EMBL" id="KIK19065.1"/>
    </source>
</evidence>
<organism evidence="1 2">
    <name type="scientific">Pisolithus microcarpus 441</name>
    <dbReference type="NCBI Taxonomy" id="765257"/>
    <lineage>
        <taxon>Eukaryota</taxon>
        <taxon>Fungi</taxon>
        <taxon>Dikarya</taxon>
        <taxon>Basidiomycota</taxon>
        <taxon>Agaricomycotina</taxon>
        <taxon>Agaricomycetes</taxon>
        <taxon>Agaricomycetidae</taxon>
        <taxon>Boletales</taxon>
        <taxon>Sclerodermatineae</taxon>
        <taxon>Pisolithaceae</taxon>
        <taxon>Pisolithus</taxon>
    </lineage>
</organism>
<keyword evidence="2" id="KW-1185">Reference proteome</keyword>
<dbReference type="OrthoDB" id="2681506at2759"/>
<dbReference type="STRING" id="765257.A0A0C9Y2Y7"/>
<dbReference type="HOGENOM" id="CLU_069664_2_0_1"/>
<evidence type="ECO:0000313" key="2">
    <source>
        <dbReference type="Proteomes" id="UP000054018"/>
    </source>
</evidence>
<proteinExistence type="predicted"/>
<gene>
    <name evidence="1" type="ORF">PISMIDRAFT_72794</name>
</gene>
<reference evidence="2" key="2">
    <citation type="submission" date="2015-01" db="EMBL/GenBank/DDBJ databases">
        <title>Evolutionary Origins and Diversification of the Mycorrhizal Mutualists.</title>
        <authorList>
            <consortium name="DOE Joint Genome Institute"/>
            <consortium name="Mycorrhizal Genomics Consortium"/>
            <person name="Kohler A."/>
            <person name="Kuo A."/>
            <person name="Nagy L.G."/>
            <person name="Floudas D."/>
            <person name="Copeland A."/>
            <person name="Barry K.W."/>
            <person name="Cichocki N."/>
            <person name="Veneault-Fourrey C."/>
            <person name="LaButti K."/>
            <person name="Lindquist E.A."/>
            <person name="Lipzen A."/>
            <person name="Lundell T."/>
            <person name="Morin E."/>
            <person name="Murat C."/>
            <person name="Riley R."/>
            <person name="Ohm R."/>
            <person name="Sun H."/>
            <person name="Tunlid A."/>
            <person name="Henrissat B."/>
            <person name="Grigoriev I.V."/>
            <person name="Hibbett D.S."/>
            <person name="Martin F."/>
        </authorList>
    </citation>
    <scope>NUCLEOTIDE SEQUENCE [LARGE SCALE GENOMIC DNA]</scope>
    <source>
        <strain evidence="2">441</strain>
    </source>
</reference>
<dbReference type="EMBL" id="KN833792">
    <property type="protein sequence ID" value="KIK19065.1"/>
    <property type="molecule type" value="Genomic_DNA"/>
</dbReference>
<protein>
    <submittedName>
        <fullName evidence="1">Uncharacterized protein</fullName>
    </submittedName>
</protein>
<reference evidence="1 2" key="1">
    <citation type="submission" date="2014-04" db="EMBL/GenBank/DDBJ databases">
        <authorList>
            <consortium name="DOE Joint Genome Institute"/>
            <person name="Kuo A."/>
            <person name="Kohler A."/>
            <person name="Costa M.D."/>
            <person name="Nagy L.G."/>
            <person name="Floudas D."/>
            <person name="Copeland A."/>
            <person name="Barry K.W."/>
            <person name="Cichocki N."/>
            <person name="Veneault-Fourrey C."/>
            <person name="LaButti K."/>
            <person name="Lindquist E.A."/>
            <person name="Lipzen A."/>
            <person name="Lundell T."/>
            <person name="Morin E."/>
            <person name="Murat C."/>
            <person name="Sun H."/>
            <person name="Tunlid A."/>
            <person name="Henrissat B."/>
            <person name="Grigoriev I.V."/>
            <person name="Hibbett D.S."/>
            <person name="Martin F."/>
            <person name="Nordberg H.P."/>
            <person name="Cantor M.N."/>
            <person name="Hua S.X."/>
        </authorList>
    </citation>
    <scope>NUCLEOTIDE SEQUENCE [LARGE SCALE GENOMIC DNA]</scope>
    <source>
        <strain evidence="1 2">441</strain>
    </source>
</reference>